<gene>
    <name evidence="4" type="ORF">ACFQJ9_13240</name>
</gene>
<reference evidence="4 5" key="1">
    <citation type="journal article" date="2019" name="Int. J. Syst. Evol. Microbiol.">
        <title>The Global Catalogue of Microorganisms (GCM) 10K type strain sequencing project: providing services to taxonomists for standard genome sequencing and annotation.</title>
        <authorList>
            <consortium name="The Broad Institute Genomics Platform"/>
            <consortium name="The Broad Institute Genome Sequencing Center for Infectious Disease"/>
            <person name="Wu L."/>
            <person name="Ma J."/>
        </authorList>
    </citation>
    <scope>NUCLEOTIDE SEQUENCE [LARGE SCALE GENOMIC DNA]</scope>
    <source>
        <strain evidence="4 5">XZGYJ-43</strain>
    </source>
</reference>
<sequence>MTGERGGTRLRLDIWHPECWTLEVTDRVADAGLLGHGVHDVEGRARGRFTAYGDTSEVVDALVAAIRDSRLTEAVWEVDQPRGADGDLLVPGSAARALVVEYDLERSINDALVSRGFIPDEPVRMEGGREVWPVVTTADRDEMRTRLDAVRTEMDAEVRVEYVVGPSTGLGDGSLPLSSLTERQRAVFDLARERGYYTWPRETSAADLADELGVAKTTLLEHLRKAESKLLDPPGR</sequence>
<accession>A0ABD5Z5B5</accession>
<evidence type="ECO:0000256" key="1">
    <source>
        <dbReference type="ARBA" id="ARBA00023015"/>
    </source>
</evidence>
<dbReference type="Proteomes" id="UP001596447">
    <property type="component" value="Unassembled WGS sequence"/>
</dbReference>
<evidence type="ECO:0000259" key="3">
    <source>
        <dbReference type="Pfam" id="PF04967"/>
    </source>
</evidence>
<keyword evidence="2" id="KW-0804">Transcription</keyword>
<dbReference type="Pfam" id="PF04967">
    <property type="entry name" value="HTH_10"/>
    <property type="match status" value="1"/>
</dbReference>
<dbReference type="InterPro" id="IPR036388">
    <property type="entry name" value="WH-like_DNA-bd_sf"/>
</dbReference>
<evidence type="ECO:0000313" key="4">
    <source>
        <dbReference type="EMBL" id="MFC7200366.1"/>
    </source>
</evidence>
<evidence type="ECO:0000313" key="5">
    <source>
        <dbReference type="Proteomes" id="UP001596447"/>
    </source>
</evidence>
<dbReference type="PANTHER" id="PTHR34236:SF1">
    <property type="entry name" value="DIMETHYL SULFOXIDE REDUCTASE TRANSCRIPTIONAL ACTIVATOR"/>
    <property type="match status" value="1"/>
</dbReference>
<evidence type="ECO:0000256" key="2">
    <source>
        <dbReference type="ARBA" id="ARBA00023163"/>
    </source>
</evidence>
<keyword evidence="1" id="KW-0805">Transcription regulation</keyword>
<proteinExistence type="predicted"/>
<dbReference type="AlphaFoldDB" id="A0ABD5Z5B5"/>
<dbReference type="EMBL" id="JBHTAR010000011">
    <property type="protein sequence ID" value="MFC7200366.1"/>
    <property type="molecule type" value="Genomic_DNA"/>
</dbReference>
<dbReference type="RefSeq" id="WP_279527148.1">
    <property type="nucleotide sequence ID" value="NZ_CP122312.1"/>
</dbReference>
<organism evidence="4 5">
    <name type="scientific">Halospeciosus flavus</name>
    <dbReference type="NCBI Taxonomy" id="3032283"/>
    <lineage>
        <taxon>Archaea</taxon>
        <taxon>Methanobacteriati</taxon>
        <taxon>Methanobacteriota</taxon>
        <taxon>Stenosarchaea group</taxon>
        <taxon>Halobacteria</taxon>
        <taxon>Halobacteriales</taxon>
        <taxon>Halobacteriaceae</taxon>
        <taxon>Halospeciosus</taxon>
    </lineage>
</organism>
<keyword evidence="5" id="KW-1185">Reference proteome</keyword>
<dbReference type="PANTHER" id="PTHR34236">
    <property type="entry name" value="DIMETHYL SULFOXIDE REDUCTASE TRANSCRIPTIONAL ACTIVATOR"/>
    <property type="match status" value="1"/>
</dbReference>
<protein>
    <submittedName>
        <fullName evidence="4">Helix-turn-helix domain-containing protein</fullName>
    </submittedName>
</protein>
<dbReference type="InterPro" id="IPR007050">
    <property type="entry name" value="HTH_bacterioopsin"/>
</dbReference>
<dbReference type="Gene3D" id="1.10.10.10">
    <property type="entry name" value="Winged helix-like DNA-binding domain superfamily/Winged helix DNA-binding domain"/>
    <property type="match status" value="1"/>
</dbReference>
<feature type="domain" description="HTH bat-type" evidence="3">
    <location>
        <begin position="180"/>
        <end position="231"/>
    </location>
</feature>
<name>A0ABD5Z5B5_9EURY</name>
<comment type="caution">
    <text evidence="4">The sequence shown here is derived from an EMBL/GenBank/DDBJ whole genome shotgun (WGS) entry which is preliminary data.</text>
</comment>